<dbReference type="GO" id="GO:0016758">
    <property type="term" value="F:hexosyltransferase activity"/>
    <property type="evidence" value="ECO:0007669"/>
    <property type="project" value="InterPro"/>
</dbReference>
<keyword evidence="3" id="KW-0808">Transferase</keyword>
<dbReference type="Pfam" id="PF13528">
    <property type="entry name" value="Glyco_trans_1_3"/>
    <property type="match status" value="1"/>
</dbReference>
<evidence type="ECO:0000313" key="3">
    <source>
        <dbReference type="EMBL" id="QLC50591.1"/>
    </source>
</evidence>
<dbReference type="CDD" id="cd03785">
    <property type="entry name" value="GT28_MurG"/>
    <property type="match status" value="1"/>
</dbReference>
<dbReference type="SUPFAM" id="SSF53756">
    <property type="entry name" value="UDP-Glycosyltransferase/glycogen phosphorylase"/>
    <property type="match status" value="1"/>
</dbReference>
<evidence type="ECO:0000313" key="4">
    <source>
        <dbReference type="Proteomes" id="UP000509594"/>
    </source>
</evidence>
<dbReference type="PANTHER" id="PTHR21015">
    <property type="entry name" value="UDP-N-ACETYLGLUCOSAMINE--N-ACETYLMURAMYL-(PENTAPEPTIDE) PYROPHOSPHORYL-UNDECAPRENOL N-ACETYLGLUCOSAMINE TRANSFERASE 1"/>
    <property type="match status" value="1"/>
</dbReference>
<organism evidence="3 4">
    <name type="scientific">Methanolobus zinderi</name>
    <dbReference type="NCBI Taxonomy" id="536044"/>
    <lineage>
        <taxon>Archaea</taxon>
        <taxon>Methanobacteriati</taxon>
        <taxon>Methanobacteriota</taxon>
        <taxon>Stenosarchaea group</taxon>
        <taxon>Methanomicrobia</taxon>
        <taxon>Methanosarcinales</taxon>
        <taxon>Methanosarcinaceae</taxon>
        <taxon>Methanolobus</taxon>
    </lineage>
</organism>
<reference evidence="3 4" key="1">
    <citation type="submission" date="2020-06" db="EMBL/GenBank/DDBJ databases">
        <title>Methanolobus halotolerans sp. nov., isolated from a saline lake Tus in Siberia.</title>
        <authorList>
            <person name="Shen Y."/>
            <person name="Chen S.-C."/>
            <person name="Lai M.-C."/>
            <person name="Huang H.-H."/>
            <person name="Chiu H.-H."/>
            <person name="Tang S.-L."/>
            <person name="Rogozin D.Y."/>
            <person name="Degermendzhy A.G."/>
        </authorList>
    </citation>
    <scope>NUCLEOTIDE SEQUENCE [LARGE SCALE GENOMIC DNA]</scope>
    <source>
        <strain evidence="3 4">DSM 21339</strain>
    </source>
</reference>
<dbReference type="Pfam" id="PF04101">
    <property type="entry name" value="Glyco_tran_28_C"/>
    <property type="match status" value="1"/>
</dbReference>
<keyword evidence="4" id="KW-1185">Reference proteome</keyword>
<dbReference type="Gene3D" id="3.40.50.2000">
    <property type="entry name" value="Glycogen Phosphorylase B"/>
    <property type="match status" value="2"/>
</dbReference>
<sequence length="382" mass="42857">MNVLLFTCGEGLGHTGRSIALGRELLSAGHTVHFGAYGYSKELMEKSGYTVREIPQELKLVGREGSLNLEASIKHTARSISPENILSVLRLVKDTDPDVVVSDGYYLGVLAAGFRKISTYMIVNQSNMEEFFRDKSPMVGLLGGLVRSFYHFIYHRIDGIIIPDFPEPYTVCSRNLAFPEDVQHKLNFSGPLVRKRSSEVETPDLKKPHVLCTIGGFGYRREIFDKILDAARMDSKINYTLIAGPSLDINVLENVPENSRIYSFIADPFPFYKASYLVISAGGHGTLMETLSFGLPLFSFPDRGHNEQENNATTVEERGYGRRLDYSVSGEELLSMIREVVFEGKFRENTIRLREQAESFYGPASVRKLLEDISSKNAKDRA</sequence>
<name>A0A7D5E8Z9_9EURY</name>
<dbReference type="Proteomes" id="UP000509594">
    <property type="component" value="Chromosome"/>
</dbReference>
<dbReference type="KEGG" id="mzi:HWN40_10290"/>
<evidence type="ECO:0000256" key="1">
    <source>
        <dbReference type="ARBA" id="ARBA00006962"/>
    </source>
</evidence>
<dbReference type="RefSeq" id="WP_176965647.1">
    <property type="nucleotide sequence ID" value="NZ_CP058215.1"/>
</dbReference>
<comment type="similarity">
    <text evidence="1">Belongs to the glycosyltransferase 28 family.</text>
</comment>
<dbReference type="AlphaFoldDB" id="A0A7D5E8Z9"/>
<accession>A0A7D5E8Z9</accession>
<proteinExistence type="inferred from homology"/>
<dbReference type="EMBL" id="CP058215">
    <property type="protein sequence ID" value="QLC50591.1"/>
    <property type="molecule type" value="Genomic_DNA"/>
</dbReference>
<feature type="domain" description="Glycosyl transferase family 28 C-terminal" evidence="2">
    <location>
        <begin position="241"/>
        <end position="349"/>
    </location>
</feature>
<dbReference type="PANTHER" id="PTHR21015:SF22">
    <property type="entry name" value="GLYCOSYLTRANSFERASE"/>
    <property type="match status" value="1"/>
</dbReference>
<gene>
    <name evidence="3" type="ORF">HWN40_10290</name>
</gene>
<dbReference type="OrthoDB" id="46222at2157"/>
<dbReference type="InterPro" id="IPR007235">
    <property type="entry name" value="Glyco_trans_28_C"/>
</dbReference>
<evidence type="ECO:0000259" key="2">
    <source>
        <dbReference type="Pfam" id="PF04101"/>
    </source>
</evidence>
<protein>
    <submittedName>
        <fullName evidence="3">Glycosyltransferase</fullName>
    </submittedName>
</protein>
<dbReference type="GeneID" id="55822067"/>